<keyword evidence="2" id="KW-1185">Reference proteome</keyword>
<evidence type="ECO:0000313" key="2">
    <source>
        <dbReference type="Proteomes" id="UP000029981"/>
    </source>
</evidence>
<gene>
    <name evidence="1" type="ORF">Csa_1G599410</name>
</gene>
<dbReference type="AlphaFoldDB" id="A0A0A0LZP6"/>
<dbReference type="Gramene" id="KGN66347">
    <property type="protein sequence ID" value="KGN66347"/>
    <property type="gene ID" value="Csa_1G599410"/>
</dbReference>
<dbReference type="Proteomes" id="UP000029981">
    <property type="component" value="Chromosome 1"/>
</dbReference>
<evidence type="ECO:0000313" key="1">
    <source>
        <dbReference type="EMBL" id="KGN66347.1"/>
    </source>
</evidence>
<sequence length="122" mass="14328">MKGEPNGKKQSRKYFKSNELAHIRDSQINVKRNHPIMESPPIFDISDQLEFRMVKVYRNGASFFLNKKKIVAIKPVNLFLNPNLESPITELTRLLVQLIVFRKNLKFEYTNKSFIGNKNIYV</sequence>
<proteinExistence type="predicted"/>
<reference evidence="1 2" key="1">
    <citation type="journal article" date="2009" name="Nat. Genet.">
        <title>The genome of the cucumber, Cucumis sativus L.</title>
        <authorList>
            <person name="Huang S."/>
            <person name="Li R."/>
            <person name="Zhang Z."/>
            <person name="Li L."/>
            <person name="Gu X."/>
            <person name="Fan W."/>
            <person name="Lucas W.J."/>
            <person name="Wang X."/>
            <person name="Xie B."/>
            <person name="Ni P."/>
            <person name="Ren Y."/>
            <person name="Zhu H."/>
            <person name="Li J."/>
            <person name="Lin K."/>
            <person name="Jin W."/>
            <person name="Fei Z."/>
            <person name="Li G."/>
            <person name="Staub J."/>
            <person name="Kilian A."/>
            <person name="van der Vossen E.A."/>
            <person name="Wu Y."/>
            <person name="Guo J."/>
            <person name="He J."/>
            <person name="Jia Z."/>
            <person name="Ren Y."/>
            <person name="Tian G."/>
            <person name="Lu Y."/>
            <person name="Ruan J."/>
            <person name="Qian W."/>
            <person name="Wang M."/>
            <person name="Huang Q."/>
            <person name="Li B."/>
            <person name="Xuan Z."/>
            <person name="Cao J."/>
            <person name="Asan"/>
            <person name="Wu Z."/>
            <person name="Zhang J."/>
            <person name="Cai Q."/>
            <person name="Bai Y."/>
            <person name="Zhao B."/>
            <person name="Han Y."/>
            <person name="Li Y."/>
            <person name="Li X."/>
            <person name="Wang S."/>
            <person name="Shi Q."/>
            <person name="Liu S."/>
            <person name="Cho W.K."/>
            <person name="Kim J.Y."/>
            <person name="Xu Y."/>
            <person name="Heller-Uszynska K."/>
            <person name="Miao H."/>
            <person name="Cheng Z."/>
            <person name="Zhang S."/>
            <person name="Wu J."/>
            <person name="Yang Y."/>
            <person name="Kang H."/>
            <person name="Li M."/>
            <person name="Liang H."/>
            <person name="Ren X."/>
            <person name="Shi Z."/>
            <person name="Wen M."/>
            <person name="Jian M."/>
            <person name="Yang H."/>
            <person name="Zhang G."/>
            <person name="Yang Z."/>
            <person name="Chen R."/>
            <person name="Liu S."/>
            <person name="Li J."/>
            <person name="Ma L."/>
            <person name="Liu H."/>
            <person name="Zhou Y."/>
            <person name="Zhao J."/>
            <person name="Fang X."/>
            <person name="Li G."/>
            <person name="Fang L."/>
            <person name="Li Y."/>
            <person name="Liu D."/>
            <person name="Zheng H."/>
            <person name="Zhang Y."/>
            <person name="Qin N."/>
            <person name="Li Z."/>
            <person name="Yang G."/>
            <person name="Yang S."/>
            <person name="Bolund L."/>
            <person name="Kristiansen K."/>
            <person name="Zheng H."/>
            <person name="Li S."/>
            <person name="Zhang X."/>
            <person name="Yang H."/>
            <person name="Wang J."/>
            <person name="Sun R."/>
            <person name="Zhang B."/>
            <person name="Jiang S."/>
            <person name="Wang J."/>
            <person name="Du Y."/>
            <person name="Li S."/>
        </authorList>
    </citation>
    <scope>NUCLEOTIDE SEQUENCE [LARGE SCALE GENOMIC DNA]</scope>
    <source>
        <strain evidence="2">cv. 9930</strain>
    </source>
</reference>
<organism evidence="1 2">
    <name type="scientific">Cucumis sativus</name>
    <name type="common">Cucumber</name>
    <dbReference type="NCBI Taxonomy" id="3659"/>
    <lineage>
        <taxon>Eukaryota</taxon>
        <taxon>Viridiplantae</taxon>
        <taxon>Streptophyta</taxon>
        <taxon>Embryophyta</taxon>
        <taxon>Tracheophyta</taxon>
        <taxon>Spermatophyta</taxon>
        <taxon>Magnoliopsida</taxon>
        <taxon>eudicotyledons</taxon>
        <taxon>Gunneridae</taxon>
        <taxon>Pentapetalae</taxon>
        <taxon>rosids</taxon>
        <taxon>fabids</taxon>
        <taxon>Cucurbitales</taxon>
        <taxon>Cucurbitaceae</taxon>
        <taxon>Benincaseae</taxon>
        <taxon>Cucumis</taxon>
    </lineage>
</organism>
<dbReference type="EMBL" id="CM002922">
    <property type="protein sequence ID" value="KGN66347.1"/>
    <property type="molecule type" value="Genomic_DNA"/>
</dbReference>
<reference evidence="1 2" key="4">
    <citation type="journal article" date="2011" name="BMC Genomics">
        <title>RNA-Seq improves annotation of protein-coding genes in the cucumber genome.</title>
        <authorList>
            <person name="Li Z."/>
            <person name="Zhang Z."/>
            <person name="Yan P."/>
            <person name="Huang S."/>
            <person name="Fei Z."/>
            <person name="Lin K."/>
        </authorList>
    </citation>
    <scope>NUCLEOTIDE SEQUENCE [LARGE SCALE GENOMIC DNA]</scope>
    <source>
        <strain evidence="2">cv. 9930</strain>
    </source>
</reference>
<name>A0A0A0LZP6_CUCSA</name>
<protein>
    <submittedName>
        <fullName evidence="1">Uncharacterized protein</fullName>
    </submittedName>
</protein>
<reference evidence="1 2" key="3">
    <citation type="journal article" date="2010" name="BMC Genomics">
        <title>Transcriptome sequencing and comparative analysis of cucumber flowers with different sex types.</title>
        <authorList>
            <person name="Guo S."/>
            <person name="Zheng Y."/>
            <person name="Joung J.G."/>
            <person name="Liu S."/>
            <person name="Zhang Z."/>
            <person name="Crasta O.R."/>
            <person name="Sobral B.W."/>
            <person name="Xu Y."/>
            <person name="Huang S."/>
            <person name="Fei Z."/>
        </authorList>
    </citation>
    <scope>NUCLEOTIDE SEQUENCE [LARGE SCALE GENOMIC DNA]</scope>
    <source>
        <strain evidence="2">cv. 9930</strain>
    </source>
</reference>
<accession>A0A0A0LZP6</accession>
<reference evidence="1 2" key="2">
    <citation type="journal article" date="2009" name="PLoS ONE">
        <title>An integrated genetic and cytogenetic map of the cucumber genome.</title>
        <authorList>
            <person name="Ren Y."/>
            <person name="Zhang Z."/>
            <person name="Liu J."/>
            <person name="Staub J.E."/>
            <person name="Han Y."/>
            <person name="Cheng Z."/>
            <person name="Li X."/>
            <person name="Lu J."/>
            <person name="Miao H."/>
            <person name="Kang H."/>
            <person name="Xie B."/>
            <person name="Gu X."/>
            <person name="Wang X."/>
            <person name="Du Y."/>
            <person name="Jin W."/>
            <person name="Huang S."/>
        </authorList>
    </citation>
    <scope>NUCLEOTIDE SEQUENCE [LARGE SCALE GENOMIC DNA]</scope>
    <source>
        <strain evidence="2">cv. 9930</strain>
    </source>
</reference>